<sequence>MKNDHEHEPLALDEPGVYHFAGQGELRHILTLTNGALDGTEFAWITSGSGKLQRDRDAAPDVAAALQEVGITLRPPDDPRRASGSDWCDFYLILRASGGALRVLESLAGRAGCTWVSLTRGSHGEARLEAVIAGPAFLAATAD</sequence>
<dbReference type="AlphaFoldDB" id="A0A4S3KLN4"/>
<accession>A0A4S3KLN4</accession>
<evidence type="ECO:0000313" key="1">
    <source>
        <dbReference type="EMBL" id="THD09308.1"/>
    </source>
</evidence>
<reference evidence="1 2" key="1">
    <citation type="submission" date="2017-02" db="EMBL/GenBank/DDBJ databases">
        <title>Whole genome sequencing of Metallibacterium scheffleri DSM 24874 (T).</title>
        <authorList>
            <person name="Kumar S."/>
            <person name="Patil P."/>
            <person name="Patil P.B."/>
        </authorList>
    </citation>
    <scope>NUCLEOTIDE SEQUENCE [LARGE SCALE GENOMIC DNA]</scope>
    <source>
        <strain evidence="1 2">DSM 24874</strain>
    </source>
</reference>
<gene>
    <name evidence="1" type="ORF">B1806_11290</name>
</gene>
<keyword evidence="2" id="KW-1185">Reference proteome</keyword>
<dbReference type="STRING" id="993689.GCA_002077135_02388"/>
<protein>
    <submittedName>
        <fullName evidence="1">Uncharacterized protein</fullName>
    </submittedName>
</protein>
<proteinExistence type="predicted"/>
<name>A0A4S3KLN4_9GAMM</name>
<dbReference type="RefSeq" id="WP_081128012.1">
    <property type="nucleotide sequence ID" value="NZ_LDOS01000002.1"/>
</dbReference>
<evidence type="ECO:0000313" key="2">
    <source>
        <dbReference type="Proteomes" id="UP000307749"/>
    </source>
</evidence>
<dbReference type="Proteomes" id="UP000307749">
    <property type="component" value="Unassembled WGS sequence"/>
</dbReference>
<comment type="caution">
    <text evidence="1">The sequence shown here is derived from an EMBL/GenBank/DDBJ whole genome shotgun (WGS) entry which is preliminary data.</text>
</comment>
<organism evidence="1 2">
    <name type="scientific">Metallibacterium scheffleri</name>
    <dbReference type="NCBI Taxonomy" id="993689"/>
    <lineage>
        <taxon>Bacteria</taxon>
        <taxon>Pseudomonadati</taxon>
        <taxon>Pseudomonadota</taxon>
        <taxon>Gammaproteobacteria</taxon>
        <taxon>Lysobacterales</taxon>
        <taxon>Rhodanobacteraceae</taxon>
        <taxon>Metallibacterium</taxon>
    </lineage>
</organism>
<dbReference type="EMBL" id="MWQO01000040">
    <property type="protein sequence ID" value="THD09308.1"/>
    <property type="molecule type" value="Genomic_DNA"/>
</dbReference>